<name>A0ACC2CXC2_DIPCM</name>
<dbReference type="Proteomes" id="UP001162992">
    <property type="component" value="Chromosome 8"/>
</dbReference>
<gene>
    <name evidence="1" type="ORF">O6H91_08G044000</name>
</gene>
<accession>A0ACC2CXC2</accession>
<sequence>MFYDLNIVYDGVKEHSRREMLAMAMQMGYSGIASNHVVVGLMADSDRCRICPLPVSAIISASPGVAEAAKFHREVLGVPVGQPFRQYSRLTIVIEDQVQAAALNAANPVLRTYDLVAVQPTNQKMLGQACNHLEVDLITLNFTEKPSFRLKLPMIKAAIERGIYFEISYGAALMDIKARRELFTNIKILIGWTRGRNIVVSSRAKRALELRGPNDVANLASMFGLTREHAKAAVSKNCKSALLHGVARKRAHKAAIIVDRLPPNSDHKPLFNVPKVWDPLSSGVGDCLLFEDSKHLEQNLLFGDKSGTDSRSITENQQATDMETSNDENGLLFAPLRKPGITVNDVETPKAEQIEKKRKVARNKPIAVRMSPRTIGRKRARQ</sequence>
<keyword evidence="2" id="KW-1185">Reference proteome</keyword>
<evidence type="ECO:0000313" key="1">
    <source>
        <dbReference type="EMBL" id="KAJ7546548.1"/>
    </source>
</evidence>
<comment type="caution">
    <text evidence="1">The sequence shown here is derived from an EMBL/GenBank/DDBJ whole genome shotgun (WGS) entry which is preliminary data.</text>
</comment>
<evidence type="ECO:0000313" key="2">
    <source>
        <dbReference type="Proteomes" id="UP001162992"/>
    </source>
</evidence>
<dbReference type="EMBL" id="CM055099">
    <property type="protein sequence ID" value="KAJ7546548.1"/>
    <property type="molecule type" value="Genomic_DNA"/>
</dbReference>
<organism evidence="1 2">
    <name type="scientific">Diphasiastrum complanatum</name>
    <name type="common">Issler's clubmoss</name>
    <name type="synonym">Lycopodium complanatum</name>
    <dbReference type="NCBI Taxonomy" id="34168"/>
    <lineage>
        <taxon>Eukaryota</taxon>
        <taxon>Viridiplantae</taxon>
        <taxon>Streptophyta</taxon>
        <taxon>Embryophyta</taxon>
        <taxon>Tracheophyta</taxon>
        <taxon>Lycopodiopsida</taxon>
        <taxon>Lycopodiales</taxon>
        <taxon>Lycopodiaceae</taxon>
        <taxon>Lycopodioideae</taxon>
        <taxon>Diphasiastrum</taxon>
    </lineage>
</organism>
<proteinExistence type="predicted"/>
<reference evidence="2" key="1">
    <citation type="journal article" date="2024" name="Proc. Natl. Acad. Sci. U.S.A.">
        <title>Extraordinary preservation of gene collinearity over three hundred million years revealed in homosporous lycophytes.</title>
        <authorList>
            <person name="Li C."/>
            <person name="Wickell D."/>
            <person name="Kuo L.Y."/>
            <person name="Chen X."/>
            <person name="Nie B."/>
            <person name="Liao X."/>
            <person name="Peng D."/>
            <person name="Ji J."/>
            <person name="Jenkins J."/>
            <person name="Williams M."/>
            <person name="Shu S."/>
            <person name="Plott C."/>
            <person name="Barry K."/>
            <person name="Rajasekar S."/>
            <person name="Grimwood J."/>
            <person name="Han X."/>
            <person name="Sun S."/>
            <person name="Hou Z."/>
            <person name="He W."/>
            <person name="Dai G."/>
            <person name="Sun C."/>
            <person name="Schmutz J."/>
            <person name="Leebens-Mack J.H."/>
            <person name="Li F.W."/>
            <person name="Wang L."/>
        </authorList>
    </citation>
    <scope>NUCLEOTIDE SEQUENCE [LARGE SCALE GENOMIC DNA]</scope>
    <source>
        <strain evidence="2">cv. PW_Plant_1</strain>
    </source>
</reference>
<protein>
    <submittedName>
        <fullName evidence="1">Uncharacterized protein</fullName>
    </submittedName>
</protein>